<accession>A0AAV5S7W0</accession>
<evidence type="ECO:0000313" key="1">
    <source>
        <dbReference type="EMBL" id="GMS79062.1"/>
    </source>
</evidence>
<sequence length="68" mass="7730">TRSLQLSIVLITVRTRRESSIELSIPLRISIVHGKESTRFTGEGYSIRFSHDLSRRSTLACCSELDHL</sequence>
<proteinExistence type="predicted"/>
<dbReference type="AlphaFoldDB" id="A0AAV5S7W0"/>
<reference evidence="1" key="1">
    <citation type="submission" date="2023-10" db="EMBL/GenBank/DDBJ databases">
        <title>Genome assembly of Pristionchus species.</title>
        <authorList>
            <person name="Yoshida K."/>
            <person name="Sommer R.J."/>
        </authorList>
    </citation>
    <scope>NUCLEOTIDE SEQUENCE</scope>
    <source>
        <strain evidence="1">RS0144</strain>
    </source>
</reference>
<name>A0AAV5S7W0_9BILA</name>
<evidence type="ECO:0000313" key="2">
    <source>
        <dbReference type="Proteomes" id="UP001432027"/>
    </source>
</evidence>
<feature type="non-terminal residue" evidence="1">
    <location>
        <position position="68"/>
    </location>
</feature>
<feature type="non-terminal residue" evidence="1">
    <location>
        <position position="1"/>
    </location>
</feature>
<gene>
    <name evidence="1" type="ORF">PENTCL1PPCAC_1237</name>
</gene>
<comment type="caution">
    <text evidence="1">The sequence shown here is derived from an EMBL/GenBank/DDBJ whole genome shotgun (WGS) entry which is preliminary data.</text>
</comment>
<dbReference type="EMBL" id="BTSX01000001">
    <property type="protein sequence ID" value="GMS79062.1"/>
    <property type="molecule type" value="Genomic_DNA"/>
</dbReference>
<organism evidence="1 2">
    <name type="scientific">Pristionchus entomophagus</name>
    <dbReference type="NCBI Taxonomy" id="358040"/>
    <lineage>
        <taxon>Eukaryota</taxon>
        <taxon>Metazoa</taxon>
        <taxon>Ecdysozoa</taxon>
        <taxon>Nematoda</taxon>
        <taxon>Chromadorea</taxon>
        <taxon>Rhabditida</taxon>
        <taxon>Rhabditina</taxon>
        <taxon>Diplogasteromorpha</taxon>
        <taxon>Diplogasteroidea</taxon>
        <taxon>Neodiplogasteridae</taxon>
        <taxon>Pristionchus</taxon>
    </lineage>
</organism>
<protein>
    <submittedName>
        <fullName evidence="1">Uncharacterized protein</fullName>
    </submittedName>
</protein>
<keyword evidence="2" id="KW-1185">Reference proteome</keyword>
<dbReference type="Proteomes" id="UP001432027">
    <property type="component" value="Unassembled WGS sequence"/>
</dbReference>